<organism evidence="1 2">
    <name type="scientific">Psychromicrobium lacuslunae</name>
    <dbReference type="NCBI Taxonomy" id="1618207"/>
    <lineage>
        <taxon>Bacteria</taxon>
        <taxon>Bacillati</taxon>
        <taxon>Actinomycetota</taxon>
        <taxon>Actinomycetes</taxon>
        <taxon>Micrococcales</taxon>
        <taxon>Micrococcaceae</taxon>
        <taxon>Psychromicrobium</taxon>
    </lineage>
</organism>
<dbReference type="HOGENOM" id="CLU_115824_1_0_11"/>
<protein>
    <recommendedName>
        <fullName evidence="3">DUF4440 domain-containing protein</fullName>
    </recommendedName>
</protein>
<dbReference type="STRING" id="1618207.UM93_06120"/>
<evidence type="ECO:0000313" key="1">
    <source>
        <dbReference type="EMBL" id="AJT42924.1"/>
    </source>
</evidence>
<dbReference type="AlphaFoldDB" id="A0A0D4C2Z6"/>
<gene>
    <name evidence="1" type="ORF">UM93_06120</name>
</gene>
<proteinExistence type="predicted"/>
<dbReference type="SUPFAM" id="SSF54427">
    <property type="entry name" value="NTF2-like"/>
    <property type="match status" value="1"/>
</dbReference>
<dbReference type="EMBL" id="CP011005">
    <property type="protein sequence ID" value="AJT42924.1"/>
    <property type="molecule type" value="Genomic_DNA"/>
</dbReference>
<dbReference type="Gene3D" id="3.10.450.50">
    <property type="match status" value="1"/>
</dbReference>
<evidence type="ECO:0000313" key="2">
    <source>
        <dbReference type="Proteomes" id="UP000061839"/>
    </source>
</evidence>
<dbReference type="InterPro" id="IPR032710">
    <property type="entry name" value="NTF2-like_dom_sf"/>
</dbReference>
<dbReference type="PATRIC" id="fig|1618207.4.peg.1243"/>
<dbReference type="KEGG" id="ari:UM93_06120"/>
<dbReference type="Proteomes" id="UP000061839">
    <property type="component" value="Chromosome"/>
</dbReference>
<reference evidence="1 2" key="1">
    <citation type="journal article" date="2015" name="Genome Announc.">
        <title>Complete Genome Sequencing of Protease-Producing Novel Arthrobacter sp. Strain IHBB 11108 Using PacBio Single-Molecule Real-Time Sequencing Technology.</title>
        <authorList>
            <person name="Kiran S."/>
            <person name="Swarnkar M.K."/>
            <person name="Pal M."/>
            <person name="Thakur R."/>
            <person name="Tewari R."/>
            <person name="Singh A.K."/>
            <person name="Gulati A."/>
        </authorList>
    </citation>
    <scope>NUCLEOTIDE SEQUENCE [LARGE SCALE GENOMIC DNA]</scope>
    <source>
        <strain evidence="1 2">IHBB 11108</strain>
    </source>
</reference>
<sequence>MSAVVERFLSAFVSGTEAAQRAELLREVLLPEAIIVRTCGQQPAIYSVEEFIAPRIELLSSGRFENFREWLVSSQIEVFGDIAQAWCRYSKSWTEAGEEHLEHGMKTVHLIRTGDEWRISAMAWDDERSGLKIPDFQPRDPAIA</sequence>
<name>A0A0D4C2Z6_9MICC</name>
<accession>A0A0D4C2Z6</accession>
<evidence type="ECO:0008006" key="3">
    <source>
        <dbReference type="Google" id="ProtNLM"/>
    </source>
</evidence>
<keyword evidence="2" id="KW-1185">Reference proteome</keyword>